<feature type="compositionally biased region" description="Polar residues" evidence="1">
    <location>
        <begin position="151"/>
        <end position="165"/>
    </location>
</feature>
<evidence type="ECO:0000313" key="2">
    <source>
        <dbReference type="EMBL" id="KZV32577.1"/>
    </source>
</evidence>
<accession>A0A2Z7BEX1</accession>
<protein>
    <submittedName>
        <fullName evidence="2">Uncharacterized protein</fullName>
    </submittedName>
</protein>
<gene>
    <name evidence="2" type="ORF">F511_36067</name>
</gene>
<organism evidence="2 3">
    <name type="scientific">Dorcoceras hygrometricum</name>
    <dbReference type="NCBI Taxonomy" id="472368"/>
    <lineage>
        <taxon>Eukaryota</taxon>
        <taxon>Viridiplantae</taxon>
        <taxon>Streptophyta</taxon>
        <taxon>Embryophyta</taxon>
        <taxon>Tracheophyta</taxon>
        <taxon>Spermatophyta</taxon>
        <taxon>Magnoliopsida</taxon>
        <taxon>eudicotyledons</taxon>
        <taxon>Gunneridae</taxon>
        <taxon>Pentapetalae</taxon>
        <taxon>asterids</taxon>
        <taxon>lamiids</taxon>
        <taxon>Lamiales</taxon>
        <taxon>Gesneriaceae</taxon>
        <taxon>Didymocarpoideae</taxon>
        <taxon>Trichosporeae</taxon>
        <taxon>Loxocarpinae</taxon>
        <taxon>Dorcoceras</taxon>
    </lineage>
</organism>
<dbReference type="Proteomes" id="UP000250235">
    <property type="component" value="Unassembled WGS sequence"/>
</dbReference>
<feature type="compositionally biased region" description="Basic residues" evidence="1">
    <location>
        <begin position="1"/>
        <end position="20"/>
    </location>
</feature>
<evidence type="ECO:0000313" key="3">
    <source>
        <dbReference type="Proteomes" id="UP000250235"/>
    </source>
</evidence>
<proteinExistence type="predicted"/>
<feature type="region of interest" description="Disordered" evidence="1">
    <location>
        <begin position="381"/>
        <end position="402"/>
    </location>
</feature>
<feature type="region of interest" description="Disordered" evidence="1">
    <location>
        <begin position="319"/>
        <end position="367"/>
    </location>
</feature>
<feature type="compositionally biased region" description="Polar residues" evidence="1">
    <location>
        <begin position="393"/>
        <end position="402"/>
    </location>
</feature>
<feature type="region of interest" description="Disordered" evidence="1">
    <location>
        <begin position="145"/>
        <end position="187"/>
    </location>
</feature>
<feature type="region of interest" description="Disordered" evidence="1">
    <location>
        <begin position="1"/>
        <end position="94"/>
    </location>
</feature>
<name>A0A2Z7BEX1_9LAMI</name>
<dbReference type="EMBL" id="KV006432">
    <property type="protein sequence ID" value="KZV32577.1"/>
    <property type="molecule type" value="Genomic_DNA"/>
</dbReference>
<feature type="compositionally biased region" description="Basic and acidic residues" evidence="1">
    <location>
        <begin position="110"/>
        <end position="122"/>
    </location>
</feature>
<feature type="compositionally biased region" description="Basic and acidic residues" evidence="1">
    <location>
        <begin position="381"/>
        <end position="392"/>
    </location>
</feature>
<feature type="region of interest" description="Disordered" evidence="1">
    <location>
        <begin position="602"/>
        <end position="628"/>
    </location>
</feature>
<feature type="compositionally biased region" description="Polar residues" evidence="1">
    <location>
        <begin position="338"/>
        <end position="361"/>
    </location>
</feature>
<evidence type="ECO:0000256" key="1">
    <source>
        <dbReference type="SAM" id="MobiDB-lite"/>
    </source>
</evidence>
<feature type="compositionally biased region" description="Basic residues" evidence="1">
    <location>
        <begin position="319"/>
        <end position="328"/>
    </location>
</feature>
<feature type="region of interest" description="Disordered" evidence="1">
    <location>
        <begin position="106"/>
        <end position="133"/>
    </location>
</feature>
<dbReference type="AlphaFoldDB" id="A0A2Z7BEX1"/>
<reference evidence="2 3" key="1">
    <citation type="journal article" date="2015" name="Proc. Natl. Acad. Sci. U.S.A.">
        <title>The resurrection genome of Boea hygrometrica: A blueprint for survival of dehydration.</title>
        <authorList>
            <person name="Xiao L."/>
            <person name="Yang G."/>
            <person name="Zhang L."/>
            <person name="Yang X."/>
            <person name="Zhao S."/>
            <person name="Ji Z."/>
            <person name="Zhou Q."/>
            <person name="Hu M."/>
            <person name="Wang Y."/>
            <person name="Chen M."/>
            <person name="Xu Y."/>
            <person name="Jin H."/>
            <person name="Xiao X."/>
            <person name="Hu G."/>
            <person name="Bao F."/>
            <person name="Hu Y."/>
            <person name="Wan P."/>
            <person name="Li L."/>
            <person name="Deng X."/>
            <person name="Kuang T."/>
            <person name="Xiang C."/>
            <person name="Zhu J.K."/>
            <person name="Oliver M.J."/>
            <person name="He Y."/>
        </authorList>
    </citation>
    <scope>NUCLEOTIDE SEQUENCE [LARGE SCALE GENOMIC DNA]</scope>
    <source>
        <strain evidence="3">cv. XS01</strain>
    </source>
</reference>
<sequence length="659" mass="74601">MHNVRRMAARRRLPLRKHVRDGRDPRTARQAPPPRPCASPEAYGRPPSGHRAASTRFDSGHRAGSARWRLAPTSFTRKPAAVDRQSGPRPEARIIRHPALEGLKNSTRTEFPHRGDRKKFDHVNGGTRQRHGAADWGVWERREAARDTASRGPTTIVTPKSQFRTDPSDHDSIGYPRIKASGESSTTKHRLLHASGPHPIPPPNDPKSEIRRLCQQTTQGRCLRTPHQLQANVRKQYPNEASQQEETNATTLAFVGASYHRKSKKIRILSTKSINSKTRVQGNWGNKYKQLLEIKQLLLKQMRPLMLLDHLLACLPRSRRHLRNTKRPRPVEKPGKPGNNTQATNTSPRGTSGSNPSMESSNKQHKENMDKYANAMQEIKATTESREPKDRNNCSTARSDQRTNNRFVATGILSTWELPTHLQYTIPDANNQLHLLLLTNEMWELPTPLIATNKPSREMRYGSYPLASKVYWNYPLVLEHSILELNLPQKARSEIRRLCQQTTQGRCLRTPHQLQANVRKQYPNEASQQEESNATILTFVEAAYRGKSKKIRAFKISTLLATRAWLRPVSRGNRDFTIDCGRLRQSGPRPDTRLLRQPALEGLTRSARTDSPRQVGRNNFPATQGGGGTRAAAAAAYERREGAAAKLSIRVRRVKCSYK</sequence>
<keyword evidence="3" id="KW-1185">Reference proteome</keyword>